<dbReference type="InterPro" id="IPR050202">
    <property type="entry name" value="Cyt/Deoxycyt_deaminase"/>
</dbReference>
<keyword evidence="2" id="KW-0479">Metal-binding</keyword>
<dbReference type="PANTHER" id="PTHR11644">
    <property type="entry name" value="CYTIDINE DEAMINASE"/>
    <property type="match status" value="1"/>
</dbReference>
<name>A0A1I0BGR8_9FIRM</name>
<keyword evidence="4" id="KW-0862">Zinc</keyword>
<proteinExistence type="inferred from homology"/>
<evidence type="ECO:0000256" key="1">
    <source>
        <dbReference type="ARBA" id="ARBA00006576"/>
    </source>
</evidence>
<evidence type="ECO:0000313" key="6">
    <source>
        <dbReference type="EMBL" id="SET06159.1"/>
    </source>
</evidence>
<dbReference type="InterPro" id="IPR016193">
    <property type="entry name" value="Cytidine_deaminase-like"/>
</dbReference>
<dbReference type="GO" id="GO:0005829">
    <property type="term" value="C:cytosol"/>
    <property type="evidence" value="ECO:0007669"/>
    <property type="project" value="TreeGrafter"/>
</dbReference>
<dbReference type="InterPro" id="IPR002125">
    <property type="entry name" value="CMP_dCMP_dom"/>
</dbReference>
<dbReference type="InterPro" id="IPR016192">
    <property type="entry name" value="APOBEC/CMP_deaminase_Zn-bd"/>
</dbReference>
<dbReference type="CDD" id="cd01283">
    <property type="entry name" value="cytidine_deaminase"/>
    <property type="match status" value="1"/>
</dbReference>
<protein>
    <submittedName>
        <fullName evidence="6">Cytidine deaminase</fullName>
    </submittedName>
</protein>
<dbReference type="PROSITE" id="PS00903">
    <property type="entry name" value="CYT_DCMP_DEAMINASES_1"/>
    <property type="match status" value="1"/>
</dbReference>
<evidence type="ECO:0000313" key="7">
    <source>
        <dbReference type="Proteomes" id="UP000199800"/>
    </source>
</evidence>
<dbReference type="STRING" id="29364.SAMN04487772_107128"/>
<dbReference type="EMBL" id="FOHN01000007">
    <property type="protein sequence ID" value="SET06159.1"/>
    <property type="molecule type" value="Genomic_DNA"/>
</dbReference>
<dbReference type="GO" id="GO:0072527">
    <property type="term" value="P:pyrimidine-containing compound metabolic process"/>
    <property type="evidence" value="ECO:0007669"/>
    <property type="project" value="UniProtKB-ARBA"/>
</dbReference>
<dbReference type="GO" id="GO:0042802">
    <property type="term" value="F:identical protein binding"/>
    <property type="evidence" value="ECO:0007669"/>
    <property type="project" value="UniProtKB-ARBA"/>
</dbReference>
<comment type="similarity">
    <text evidence="1">Belongs to the cytidine and deoxycytidylate deaminase family.</text>
</comment>
<evidence type="ECO:0000256" key="4">
    <source>
        <dbReference type="ARBA" id="ARBA00022833"/>
    </source>
</evidence>
<reference evidence="6 7" key="1">
    <citation type="submission" date="2016-10" db="EMBL/GenBank/DDBJ databases">
        <authorList>
            <person name="de Groot N.N."/>
        </authorList>
    </citation>
    <scope>NUCLEOTIDE SEQUENCE [LARGE SCALE GENOMIC DNA]</scope>
    <source>
        <strain evidence="6 7">DSM 1801</strain>
    </source>
</reference>
<dbReference type="GO" id="GO:0004126">
    <property type="term" value="F:cytidine deaminase activity"/>
    <property type="evidence" value="ECO:0007669"/>
    <property type="project" value="UniProtKB-ARBA"/>
</dbReference>
<dbReference type="SUPFAM" id="SSF53927">
    <property type="entry name" value="Cytidine deaminase-like"/>
    <property type="match status" value="1"/>
</dbReference>
<keyword evidence="7" id="KW-1185">Reference proteome</keyword>
<keyword evidence="3" id="KW-0378">Hydrolase</keyword>
<sequence length="192" mass="22001">MKIINYFESDRKDHWLNEIKKADWGAAGFLYELLIYLGMQKTQMWDRLLAGLHTEHVSSMTKDQWQWDRLYEAAVAVKNDRKISDYVTCGEVSAAILSGNGRIYTGVCIDTCSTLGICAERNAIFNMITNGEQEITKVIAILPDGSSGAPCGACRELMVQLMPEKYKDIEIMMDYKQERIMTLEKLTPEWWI</sequence>
<accession>A0A1I0BGR8</accession>
<dbReference type="PANTHER" id="PTHR11644:SF2">
    <property type="entry name" value="CYTIDINE DEAMINASE"/>
    <property type="match status" value="1"/>
</dbReference>
<evidence type="ECO:0000256" key="2">
    <source>
        <dbReference type="ARBA" id="ARBA00022723"/>
    </source>
</evidence>
<organism evidence="6 7">
    <name type="scientific">[Clostridium] polysaccharolyticum</name>
    <dbReference type="NCBI Taxonomy" id="29364"/>
    <lineage>
        <taxon>Bacteria</taxon>
        <taxon>Bacillati</taxon>
        <taxon>Bacillota</taxon>
        <taxon>Clostridia</taxon>
        <taxon>Lachnospirales</taxon>
        <taxon>Lachnospiraceae</taxon>
    </lineage>
</organism>
<dbReference type="PROSITE" id="PS51747">
    <property type="entry name" value="CYT_DCMP_DEAMINASES_2"/>
    <property type="match status" value="1"/>
</dbReference>
<dbReference type="GO" id="GO:0055086">
    <property type="term" value="P:nucleobase-containing small molecule metabolic process"/>
    <property type="evidence" value="ECO:0007669"/>
    <property type="project" value="UniProtKB-ARBA"/>
</dbReference>
<dbReference type="Pfam" id="PF00383">
    <property type="entry name" value="dCMP_cyt_deam_1"/>
    <property type="match status" value="1"/>
</dbReference>
<dbReference type="Gene3D" id="3.40.140.10">
    <property type="entry name" value="Cytidine Deaminase, domain 2"/>
    <property type="match status" value="1"/>
</dbReference>
<dbReference type="AlphaFoldDB" id="A0A1I0BGR8"/>
<dbReference type="Proteomes" id="UP000199800">
    <property type="component" value="Unassembled WGS sequence"/>
</dbReference>
<feature type="domain" description="CMP/dCMP-type deaminase" evidence="5">
    <location>
        <begin position="63"/>
        <end position="192"/>
    </location>
</feature>
<evidence type="ECO:0000259" key="5">
    <source>
        <dbReference type="PROSITE" id="PS51747"/>
    </source>
</evidence>
<gene>
    <name evidence="6" type="ORF">SAMN04487772_107128</name>
</gene>
<evidence type="ECO:0000256" key="3">
    <source>
        <dbReference type="ARBA" id="ARBA00022801"/>
    </source>
</evidence>
<dbReference type="GO" id="GO:0008270">
    <property type="term" value="F:zinc ion binding"/>
    <property type="evidence" value="ECO:0007669"/>
    <property type="project" value="InterPro"/>
</dbReference>